<feature type="region of interest" description="Disordered" evidence="1">
    <location>
        <begin position="52"/>
        <end position="87"/>
    </location>
</feature>
<dbReference type="AlphaFoldDB" id="A0ABD2P5Z2"/>
<evidence type="ECO:0000256" key="1">
    <source>
        <dbReference type="SAM" id="MobiDB-lite"/>
    </source>
</evidence>
<dbReference type="PANTHER" id="PTHR20988:SF2">
    <property type="entry name" value="TRANSMEMBRANE PROTEIN 183A-RELATED"/>
    <property type="match status" value="1"/>
</dbReference>
<dbReference type="Proteomes" id="UP001516400">
    <property type="component" value="Unassembled WGS sequence"/>
</dbReference>
<proteinExistence type="predicted"/>
<name>A0ABD2P5Z2_9CUCU</name>
<reference evidence="2 3" key="1">
    <citation type="journal article" date="2021" name="BMC Biol.">
        <title>Horizontally acquired antibacterial genes associated with adaptive radiation of ladybird beetles.</title>
        <authorList>
            <person name="Li H.S."/>
            <person name="Tang X.F."/>
            <person name="Huang Y.H."/>
            <person name="Xu Z.Y."/>
            <person name="Chen M.L."/>
            <person name="Du X.Y."/>
            <person name="Qiu B.Y."/>
            <person name="Chen P.T."/>
            <person name="Zhang W."/>
            <person name="Slipinski A."/>
            <person name="Escalona H.E."/>
            <person name="Waterhouse R.M."/>
            <person name="Zwick A."/>
            <person name="Pang H."/>
        </authorList>
    </citation>
    <scope>NUCLEOTIDE SEQUENCE [LARGE SCALE GENOMIC DNA]</scope>
    <source>
        <strain evidence="2">SYSU2018</strain>
    </source>
</reference>
<evidence type="ECO:0000313" key="2">
    <source>
        <dbReference type="EMBL" id="KAL3286239.1"/>
    </source>
</evidence>
<keyword evidence="3" id="KW-1185">Reference proteome</keyword>
<gene>
    <name evidence="2" type="ORF">HHI36_000750</name>
</gene>
<organism evidence="2 3">
    <name type="scientific">Cryptolaemus montrouzieri</name>
    <dbReference type="NCBI Taxonomy" id="559131"/>
    <lineage>
        <taxon>Eukaryota</taxon>
        <taxon>Metazoa</taxon>
        <taxon>Ecdysozoa</taxon>
        <taxon>Arthropoda</taxon>
        <taxon>Hexapoda</taxon>
        <taxon>Insecta</taxon>
        <taxon>Pterygota</taxon>
        <taxon>Neoptera</taxon>
        <taxon>Endopterygota</taxon>
        <taxon>Coleoptera</taxon>
        <taxon>Polyphaga</taxon>
        <taxon>Cucujiformia</taxon>
        <taxon>Coccinelloidea</taxon>
        <taxon>Coccinellidae</taxon>
        <taxon>Scymninae</taxon>
        <taxon>Scymnini</taxon>
        <taxon>Cryptolaemus</taxon>
    </lineage>
</organism>
<dbReference type="InterPro" id="IPR026509">
    <property type="entry name" value="TMEM183"/>
</dbReference>
<evidence type="ECO:0008006" key="4">
    <source>
        <dbReference type="Google" id="ProtNLM"/>
    </source>
</evidence>
<protein>
    <recommendedName>
        <fullName evidence="4">Transmembrane protein 183</fullName>
    </recommendedName>
</protein>
<evidence type="ECO:0000313" key="3">
    <source>
        <dbReference type="Proteomes" id="UP001516400"/>
    </source>
</evidence>
<comment type="caution">
    <text evidence="2">The sequence shown here is derived from an EMBL/GenBank/DDBJ whole genome shotgun (WGS) entry which is preliminary data.</text>
</comment>
<dbReference type="PANTHER" id="PTHR20988">
    <property type="entry name" value="TRANSMEMBRANE PROTEIN 183A-RELATED"/>
    <property type="match status" value="1"/>
</dbReference>
<dbReference type="EMBL" id="JABFTP020000185">
    <property type="protein sequence ID" value="KAL3286239.1"/>
    <property type="molecule type" value="Genomic_DNA"/>
</dbReference>
<sequence length="335" mass="38969">MIKPRRESKKYRGPPDVTVYDFANSKVVNNRLKKPSTSVTYVVKKELEVKDNWDDDDDNETESTVNNNGNIRRRKKQQNAVREQPSEDGNDYPFDVWFIISNYIAPEDVGRFAAICKTSLEVVLSVQFWIALYKRYYKKECLPETYQPNCLLRYFGLRTSVIKALYLMYPPFIARTYQIGTGGITHPDILKGKKCVGLSFRKQGKKFCYYFKFKLNNSVPFYRNEMKQQNIIELLNDIQANPDEDNCILKVTCEERIAIPPIVGQTLIYVSLTLSRGFCHHRLQLTFSSKIEFFSSRNGTIDGDVVIDPVSKIMILNWWHPLYITDKTIPYLGTE</sequence>
<accession>A0ABD2P5Z2</accession>